<dbReference type="EMBL" id="MT143432">
    <property type="protein sequence ID" value="QJA96780.1"/>
    <property type="molecule type" value="Genomic_DNA"/>
</dbReference>
<gene>
    <name evidence="1" type="ORF">MM415B07419_0011</name>
</gene>
<proteinExistence type="predicted"/>
<evidence type="ECO:0000313" key="1">
    <source>
        <dbReference type="EMBL" id="QJA96780.1"/>
    </source>
</evidence>
<sequence length="65" mass="7669">MIDIINESVYRSYQDIRSKLTHALVQELGDNLPAILAMEVRNEKRSIPMWDILLLGKWRDWVSLN</sequence>
<accession>A0A6M3LNY3</accession>
<dbReference type="AlphaFoldDB" id="A0A6M3LNY3"/>
<reference evidence="1" key="1">
    <citation type="submission" date="2020-03" db="EMBL/GenBank/DDBJ databases">
        <title>The deep terrestrial virosphere.</title>
        <authorList>
            <person name="Holmfeldt K."/>
            <person name="Nilsson E."/>
            <person name="Simone D."/>
            <person name="Lopez-Fernandez M."/>
            <person name="Wu X."/>
            <person name="de Brujin I."/>
            <person name="Lundin D."/>
            <person name="Andersson A."/>
            <person name="Bertilsson S."/>
            <person name="Dopson M."/>
        </authorList>
    </citation>
    <scope>NUCLEOTIDE SEQUENCE</scope>
    <source>
        <strain evidence="1">MM415B07419</strain>
    </source>
</reference>
<protein>
    <submittedName>
        <fullName evidence="1">Uncharacterized protein</fullName>
    </submittedName>
</protein>
<organism evidence="1">
    <name type="scientific">viral metagenome</name>
    <dbReference type="NCBI Taxonomy" id="1070528"/>
    <lineage>
        <taxon>unclassified sequences</taxon>
        <taxon>metagenomes</taxon>
        <taxon>organismal metagenomes</taxon>
    </lineage>
</organism>
<name>A0A6M3LNY3_9ZZZZ</name>